<keyword evidence="2" id="KW-1185">Reference proteome</keyword>
<proteinExistence type="predicted"/>
<dbReference type="AlphaFoldDB" id="A0A392Q5Z6"/>
<evidence type="ECO:0000313" key="1">
    <source>
        <dbReference type="EMBL" id="MCI18675.1"/>
    </source>
</evidence>
<dbReference type="EMBL" id="LXQA010111322">
    <property type="protein sequence ID" value="MCI18675.1"/>
    <property type="molecule type" value="Genomic_DNA"/>
</dbReference>
<accession>A0A392Q5Z6</accession>
<dbReference type="Proteomes" id="UP000265520">
    <property type="component" value="Unassembled WGS sequence"/>
</dbReference>
<protein>
    <submittedName>
        <fullName evidence="1">Uncharacterized protein</fullName>
    </submittedName>
</protein>
<evidence type="ECO:0000313" key="2">
    <source>
        <dbReference type="Proteomes" id="UP000265520"/>
    </source>
</evidence>
<feature type="non-terminal residue" evidence="1">
    <location>
        <position position="141"/>
    </location>
</feature>
<sequence length="141" mass="15710">MSTSLHSRNCDQFQGPSGVRALCDNADVLAGNEFSQRDEVEALRIMGLQEELGVKFHGGEGEDLKRAMELEVRDRRKKVEWEQQSAIQETKLEVISDSFCHGVWGNEDCDWIALPAIGNSGGILSVWDKGKASRVFHFSGE</sequence>
<name>A0A392Q5Z6_9FABA</name>
<organism evidence="1 2">
    <name type="scientific">Trifolium medium</name>
    <dbReference type="NCBI Taxonomy" id="97028"/>
    <lineage>
        <taxon>Eukaryota</taxon>
        <taxon>Viridiplantae</taxon>
        <taxon>Streptophyta</taxon>
        <taxon>Embryophyta</taxon>
        <taxon>Tracheophyta</taxon>
        <taxon>Spermatophyta</taxon>
        <taxon>Magnoliopsida</taxon>
        <taxon>eudicotyledons</taxon>
        <taxon>Gunneridae</taxon>
        <taxon>Pentapetalae</taxon>
        <taxon>rosids</taxon>
        <taxon>fabids</taxon>
        <taxon>Fabales</taxon>
        <taxon>Fabaceae</taxon>
        <taxon>Papilionoideae</taxon>
        <taxon>50 kb inversion clade</taxon>
        <taxon>NPAAA clade</taxon>
        <taxon>Hologalegina</taxon>
        <taxon>IRL clade</taxon>
        <taxon>Trifolieae</taxon>
        <taxon>Trifolium</taxon>
    </lineage>
</organism>
<reference evidence="1 2" key="1">
    <citation type="journal article" date="2018" name="Front. Plant Sci.">
        <title>Red Clover (Trifolium pratense) and Zigzag Clover (T. medium) - A Picture of Genomic Similarities and Differences.</title>
        <authorList>
            <person name="Dluhosova J."/>
            <person name="Istvanek J."/>
            <person name="Nedelnik J."/>
            <person name="Repkova J."/>
        </authorList>
    </citation>
    <scope>NUCLEOTIDE SEQUENCE [LARGE SCALE GENOMIC DNA]</scope>
    <source>
        <strain evidence="2">cv. 10/8</strain>
        <tissue evidence="1">Leaf</tissue>
    </source>
</reference>
<comment type="caution">
    <text evidence="1">The sequence shown here is derived from an EMBL/GenBank/DDBJ whole genome shotgun (WGS) entry which is preliminary data.</text>
</comment>